<dbReference type="GO" id="GO:0006355">
    <property type="term" value="P:regulation of DNA-templated transcription"/>
    <property type="evidence" value="ECO:0007669"/>
    <property type="project" value="InterPro"/>
</dbReference>
<dbReference type="InterPro" id="IPR027417">
    <property type="entry name" value="P-loop_NTPase"/>
</dbReference>
<feature type="modified residue" description="4-aspartylphosphate" evidence="5">
    <location>
        <position position="57"/>
    </location>
</feature>
<name>A0A5P2G734_9BACT</name>
<dbReference type="CDD" id="cd17534">
    <property type="entry name" value="REC_DC-like"/>
    <property type="match status" value="1"/>
</dbReference>
<dbReference type="GO" id="GO:0005524">
    <property type="term" value="F:ATP binding"/>
    <property type="evidence" value="ECO:0007669"/>
    <property type="project" value="UniProtKB-KW"/>
</dbReference>
<dbReference type="Proteomes" id="UP000292424">
    <property type="component" value="Chromosome"/>
</dbReference>
<dbReference type="InterPro" id="IPR002078">
    <property type="entry name" value="Sigma_54_int"/>
</dbReference>
<dbReference type="SUPFAM" id="SSF52172">
    <property type="entry name" value="CheY-like"/>
    <property type="match status" value="1"/>
</dbReference>
<dbReference type="PROSITE" id="PS50045">
    <property type="entry name" value="SIGMA54_INTERACT_4"/>
    <property type="match status" value="1"/>
</dbReference>
<evidence type="ECO:0000256" key="5">
    <source>
        <dbReference type="PROSITE-ProRule" id="PRU00169"/>
    </source>
</evidence>
<dbReference type="Pfam" id="PF25601">
    <property type="entry name" value="AAA_lid_14"/>
    <property type="match status" value="1"/>
</dbReference>
<keyword evidence="3" id="KW-0805">Transcription regulation</keyword>
<dbReference type="PROSITE" id="PS00675">
    <property type="entry name" value="SIGMA54_INTERACT_1"/>
    <property type="match status" value="1"/>
</dbReference>
<dbReference type="Pfam" id="PF00072">
    <property type="entry name" value="Response_reg"/>
    <property type="match status" value="1"/>
</dbReference>
<evidence type="ECO:0000256" key="3">
    <source>
        <dbReference type="ARBA" id="ARBA00023015"/>
    </source>
</evidence>
<dbReference type="InterPro" id="IPR001789">
    <property type="entry name" value="Sig_transdc_resp-reg_receiver"/>
</dbReference>
<dbReference type="InterPro" id="IPR025944">
    <property type="entry name" value="Sigma_54_int_dom_CS"/>
</dbReference>
<dbReference type="InterPro" id="IPR011006">
    <property type="entry name" value="CheY-like_superfamily"/>
</dbReference>
<keyword evidence="9" id="KW-1185">Reference proteome</keyword>
<dbReference type="InterPro" id="IPR025662">
    <property type="entry name" value="Sigma_54_int_dom_ATP-bd_1"/>
</dbReference>
<dbReference type="PROSITE" id="PS50110">
    <property type="entry name" value="RESPONSE_REGULATORY"/>
    <property type="match status" value="1"/>
</dbReference>
<feature type="domain" description="Sigma-54 factor interaction" evidence="6">
    <location>
        <begin position="145"/>
        <end position="374"/>
    </location>
</feature>
<accession>A0A5P2G734</accession>
<dbReference type="Gene3D" id="1.10.8.60">
    <property type="match status" value="1"/>
</dbReference>
<dbReference type="InterPro" id="IPR003593">
    <property type="entry name" value="AAA+_ATPase"/>
</dbReference>
<keyword evidence="2" id="KW-0067">ATP-binding</keyword>
<dbReference type="GO" id="GO:0043565">
    <property type="term" value="F:sequence-specific DNA binding"/>
    <property type="evidence" value="ECO:0007669"/>
    <property type="project" value="InterPro"/>
</dbReference>
<evidence type="ECO:0000259" key="7">
    <source>
        <dbReference type="PROSITE" id="PS50110"/>
    </source>
</evidence>
<evidence type="ECO:0000313" key="8">
    <source>
        <dbReference type="EMBL" id="QES90079.1"/>
    </source>
</evidence>
<dbReference type="AlphaFoldDB" id="A0A5P2G734"/>
<keyword evidence="1" id="KW-0547">Nucleotide-binding</keyword>
<dbReference type="PROSITE" id="PS00688">
    <property type="entry name" value="SIGMA54_INTERACT_3"/>
    <property type="match status" value="1"/>
</dbReference>
<evidence type="ECO:0000313" key="9">
    <source>
        <dbReference type="Proteomes" id="UP000292424"/>
    </source>
</evidence>
<dbReference type="OrthoDB" id="9767722at2"/>
<evidence type="ECO:0000256" key="2">
    <source>
        <dbReference type="ARBA" id="ARBA00022840"/>
    </source>
</evidence>
<dbReference type="SMART" id="SM00448">
    <property type="entry name" value="REC"/>
    <property type="match status" value="1"/>
</dbReference>
<dbReference type="Gene3D" id="3.40.50.2300">
    <property type="match status" value="1"/>
</dbReference>
<dbReference type="Pfam" id="PF00158">
    <property type="entry name" value="Sigma54_activat"/>
    <property type="match status" value="1"/>
</dbReference>
<dbReference type="GO" id="GO:0000160">
    <property type="term" value="P:phosphorelay signal transduction system"/>
    <property type="evidence" value="ECO:0007669"/>
    <property type="project" value="InterPro"/>
</dbReference>
<evidence type="ECO:0000259" key="6">
    <source>
        <dbReference type="PROSITE" id="PS50045"/>
    </source>
</evidence>
<dbReference type="CDD" id="cd00009">
    <property type="entry name" value="AAA"/>
    <property type="match status" value="1"/>
</dbReference>
<dbReference type="InterPro" id="IPR009057">
    <property type="entry name" value="Homeodomain-like_sf"/>
</dbReference>
<protein>
    <submittedName>
        <fullName evidence="8">Sigma-54-dependent Fis family transcriptional regulator</fullName>
    </submittedName>
</protein>
<dbReference type="RefSeq" id="WP_131331035.1">
    <property type="nucleotide sequence ID" value="NZ_CP044016.1"/>
</dbReference>
<dbReference type="FunFam" id="3.40.50.300:FF:000006">
    <property type="entry name" value="DNA-binding transcriptional regulator NtrC"/>
    <property type="match status" value="1"/>
</dbReference>
<dbReference type="Gene3D" id="3.40.50.300">
    <property type="entry name" value="P-loop containing nucleotide triphosphate hydrolases"/>
    <property type="match status" value="1"/>
</dbReference>
<dbReference type="KEGG" id="arac:E0W69_015925"/>
<dbReference type="SUPFAM" id="SSF52540">
    <property type="entry name" value="P-loop containing nucleoside triphosphate hydrolases"/>
    <property type="match status" value="1"/>
</dbReference>
<gene>
    <name evidence="8" type="ORF">E0W69_015925</name>
</gene>
<reference evidence="8 9" key="1">
    <citation type="submission" date="2019-09" db="EMBL/GenBank/DDBJ databases">
        <title>Complete genome sequence of Arachidicoccus sp. B3-10 isolated from apple orchard soil.</title>
        <authorList>
            <person name="Kim H.S."/>
            <person name="Han K.-I."/>
            <person name="Suh M.K."/>
            <person name="Lee K.C."/>
            <person name="Eom M.K."/>
            <person name="Kim J.-S."/>
            <person name="Kang S.W."/>
            <person name="Sin Y."/>
            <person name="Lee J.-S."/>
        </authorList>
    </citation>
    <scope>NUCLEOTIDE SEQUENCE [LARGE SCALE GENOMIC DNA]</scope>
    <source>
        <strain evidence="8 9">B3-10</strain>
    </source>
</reference>
<dbReference type="InterPro" id="IPR002197">
    <property type="entry name" value="HTH_Fis"/>
</dbReference>
<dbReference type="Gene3D" id="1.10.10.60">
    <property type="entry name" value="Homeodomain-like"/>
    <property type="match status" value="1"/>
</dbReference>
<dbReference type="InterPro" id="IPR058031">
    <property type="entry name" value="AAA_lid_NorR"/>
</dbReference>
<dbReference type="PANTHER" id="PTHR32071">
    <property type="entry name" value="TRANSCRIPTIONAL REGULATORY PROTEIN"/>
    <property type="match status" value="1"/>
</dbReference>
<sequence>MKKNTQTILIVEDEFIVANDLRMMVEAAGYSVLAIAASYMQAKNALAIERPDWVLLDIMLLSPETGIDLAKDLQLLQIPFIYISANTNQQTFELAKLTRPFGFLVKPFREKNLLLMLEIAQNRLEVEKELNQRKQTLISVSTDQIIGRAPKLLDVLNKVQLVAPTNSSVLITGDSGTGKERIAKMIHDVSKRKNHSLVTVNCGALPQNLVESELFGHERGAFTGAMQRRLGKFEQAHQSTIFLDEIGELSLDAQVKLLRVLQENEIERVGGSKIIPIDVRVIAATNRDLEIEVAAGRFRLDLYYRLHVFPIELPPLRERKDDIPLLVAHFLEKFSHGFQLPAPAISNNAIQKLIDYHWPGNIRELEHLIERYFVLYSGKSITEFTLPKNETIDNVTQVPLNSLEDVERDHILKALQQTEGRVSGINGAASLLKITAQTLYTKIKKLGIKSGYK</sequence>
<evidence type="ECO:0000256" key="4">
    <source>
        <dbReference type="ARBA" id="ARBA00023163"/>
    </source>
</evidence>
<keyword evidence="5" id="KW-0597">Phosphoprotein</keyword>
<keyword evidence="4" id="KW-0804">Transcription</keyword>
<proteinExistence type="predicted"/>
<evidence type="ECO:0000256" key="1">
    <source>
        <dbReference type="ARBA" id="ARBA00022741"/>
    </source>
</evidence>
<dbReference type="SUPFAM" id="SSF46689">
    <property type="entry name" value="Homeodomain-like"/>
    <property type="match status" value="1"/>
</dbReference>
<dbReference type="EMBL" id="CP044016">
    <property type="protein sequence ID" value="QES90079.1"/>
    <property type="molecule type" value="Genomic_DNA"/>
</dbReference>
<dbReference type="SMART" id="SM00382">
    <property type="entry name" value="AAA"/>
    <property type="match status" value="1"/>
</dbReference>
<dbReference type="Pfam" id="PF02954">
    <property type="entry name" value="HTH_8"/>
    <property type="match status" value="1"/>
</dbReference>
<organism evidence="8 9">
    <name type="scientific">Rhizosphaericola mali</name>
    <dbReference type="NCBI Taxonomy" id="2545455"/>
    <lineage>
        <taxon>Bacteria</taxon>
        <taxon>Pseudomonadati</taxon>
        <taxon>Bacteroidota</taxon>
        <taxon>Chitinophagia</taxon>
        <taxon>Chitinophagales</taxon>
        <taxon>Chitinophagaceae</taxon>
        <taxon>Rhizosphaericola</taxon>
    </lineage>
</organism>
<feature type="domain" description="Response regulatory" evidence="7">
    <location>
        <begin position="7"/>
        <end position="121"/>
    </location>
</feature>